<evidence type="ECO:0000313" key="16">
    <source>
        <dbReference type="EMBL" id="RVT50570.1"/>
    </source>
</evidence>
<accession>A0A437JTT8</accession>
<evidence type="ECO:0000256" key="6">
    <source>
        <dbReference type="ARBA" id="ARBA00022741"/>
    </source>
</evidence>
<organism evidence="16 17">
    <name type="scientific">Rubrivivax albus</name>
    <dbReference type="NCBI Taxonomy" id="2499835"/>
    <lineage>
        <taxon>Bacteria</taxon>
        <taxon>Pseudomonadati</taxon>
        <taxon>Pseudomonadota</taxon>
        <taxon>Betaproteobacteria</taxon>
        <taxon>Burkholderiales</taxon>
        <taxon>Sphaerotilaceae</taxon>
        <taxon>Rubrivivax</taxon>
    </lineage>
</organism>
<feature type="transmembrane region" description="Helical" evidence="13">
    <location>
        <begin position="723"/>
        <end position="744"/>
    </location>
</feature>
<dbReference type="GO" id="GO:0005886">
    <property type="term" value="C:plasma membrane"/>
    <property type="evidence" value="ECO:0007669"/>
    <property type="project" value="UniProtKB-SubCell"/>
</dbReference>
<dbReference type="Gene3D" id="3.30.70.100">
    <property type="match status" value="1"/>
</dbReference>
<evidence type="ECO:0000256" key="2">
    <source>
        <dbReference type="ARBA" id="ARBA00006024"/>
    </source>
</evidence>
<dbReference type="GO" id="GO:0015086">
    <property type="term" value="F:cadmium ion transmembrane transporter activity"/>
    <property type="evidence" value="ECO:0007669"/>
    <property type="project" value="TreeGrafter"/>
</dbReference>
<dbReference type="GO" id="GO:0016463">
    <property type="term" value="F:P-type zinc transporter activity"/>
    <property type="evidence" value="ECO:0007669"/>
    <property type="project" value="UniProtKB-EC"/>
</dbReference>
<dbReference type="SFLD" id="SFLDS00003">
    <property type="entry name" value="Haloacid_Dehalogenase"/>
    <property type="match status" value="1"/>
</dbReference>
<dbReference type="Gene3D" id="3.40.1110.10">
    <property type="entry name" value="Calcium-transporting ATPase, cytoplasmic domain N"/>
    <property type="match status" value="1"/>
</dbReference>
<dbReference type="Gene3D" id="2.70.150.10">
    <property type="entry name" value="Calcium-transporting ATPase, cytoplasmic transduction domain A"/>
    <property type="match status" value="1"/>
</dbReference>
<evidence type="ECO:0000256" key="10">
    <source>
        <dbReference type="ARBA" id="ARBA00023136"/>
    </source>
</evidence>
<dbReference type="InterPro" id="IPR044492">
    <property type="entry name" value="P_typ_ATPase_HD_dom"/>
</dbReference>
<feature type="transmembrane region" description="Helical" evidence="13">
    <location>
        <begin position="211"/>
        <end position="229"/>
    </location>
</feature>
<dbReference type="GO" id="GO:0005524">
    <property type="term" value="F:ATP binding"/>
    <property type="evidence" value="ECO:0007669"/>
    <property type="project" value="UniProtKB-UniRule"/>
</dbReference>
<dbReference type="InterPro" id="IPR027256">
    <property type="entry name" value="P-typ_ATPase_IB"/>
</dbReference>
<evidence type="ECO:0000256" key="11">
    <source>
        <dbReference type="ARBA" id="ARBA00039097"/>
    </source>
</evidence>
<dbReference type="Gene3D" id="3.40.50.1000">
    <property type="entry name" value="HAD superfamily/HAD-like"/>
    <property type="match status" value="1"/>
</dbReference>
<evidence type="ECO:0000256" key="1">
    <source>
        <dbReference type="ARBA" id="ARBA00004651"/>
    </source>
</evidence>
<dbReference type="NCBIfam" id="TIGR01525">
    <property type="entry name" value="ATPase-IB_hvy"/>
    <property type="match status" value="1"/>
</dbReference>
<dbReference type="SFLD" id="SFLDF00027">
    <property type="entry name" value="p-type_atpase"/>
    <property type="match status" value="1"/>
</dbReference>
<proteinExistence type="inferred from homology"/>
<comment type="catalytic activity">
    <reaction evidence="12">
        <text>Zn(2+)(in) + ATP + H2O = Zn(2+)(out) + ADP + phosphate + H(+)</text>
        <dbReference type="Rhea" id="RHEA:20621"/>
        <dbReference type="ChEBI" id="CHEBI:15377"/>
        <dbReference type="ChEBI" id="CHEBI:15378"/>
        <dbReference type="ChEBI" id="CHEBI:29105"/>
        <dbReference type="ChEBI" id="CHEBI:30616"/>
        <dbReference type="ChEBI" id="CHEBI:43474"/>
        <dbReference type="ChEBI" id="CHEBI:456216"/>
        <dbReference type="EC" id="7.2.2.12"/>
    </reaction>
</comment>
<dbReference type="Pfam" id="PF00702">
    <property type="entry name" value="Hydrolase"/>
    <property type="match status" value="1"/>
</dbReference>
<feature type="transmembrane region" description="Helical" evidence="13">
    <location>
        <begin position="394"/>
        <end position="420"/>
    </location>
</feature>
<dbReference type="PROSITE" id="PS50846">
    <property type="entry name" value="HMA_2"/>
    <property type="match status" value="1"/>
</dbReference>
<reference evidence="16 17" key="1">
    <citation type="submission" date="2019-01" db="EMBL/GenBank/DDBJ databases">
        <authorList>
            <person name="Chen W.-M."/>
        </authorList>
    </citation>
    <scope>NUCLEOTIDE SEQUENCE [LARGE SCALE GENOMIC DNA]</scope>
    <source>
        <strain evidence="16 17">ICH-3</strain>
    </source>
</reference>
<dbReference type="PRINTS" id="PR00941">
    <property type="entry name" value="CDATPASE"/>
</dbReference>
<dbReference type="InterPro" id="IPR001757">
    <property type="entry name" value="P_typ_ATPase"/>
</dbReference>
<protein>
    <recommendedName>
        <fullName evidence="11">P-type Zn(2+) transporter</fullName>
        <ecNumber evidence="11">7.2.2.12</ecNumber>
    </recommendedName>
</protein>
<feature type="domain" description="HMA" evidence="15">
    <location>
        <begin position="37"/>
        <end position="101"/>
    </location>
</feature>
<keyword evidence="17" id="KW-1185">Reference proteome</keyword>
<keyword evidence="3 13" id="KW-1003">Cell membrane</keyword>
<dbReference type="SUPFAM" id="SSF56784">
    <property type="entry name" value="HAD-like"/>
    <property type="match status" value="1"/>
</dbReference>
<dbReference type="CDD" id="cd00371">
    <property type="entry name" value="HMA"/>
    <property type="match status" value="1"/>
</dbReference>
<sequence length="749" mass="78499">MSHTSPGHGVAVASNEAGCGACCTSAPAVPGDASPPRGRSFRIASMDCAAEESEIRRALEPIQGIRGLRFQLGRRQLTIDADEAVMPQALEAIRRAGFDPQAVQGASEVQAHAPGHDHHRGHDHDDQQGAWPRLAGALLLAIGAELVGYFAPETLVWRGAGLAVAAVAIWLAGFDVYKKGLAALRRGRLNINALMTVAVTGAFVIGQWPEAAMVMALYAIAEAIEARAVDRARNAIKGLLALAPEEASVRQPDGSWATQPVGEVAVGALLRVKPGERVPMDGVVRSGQTSINQAPVTGESIPVDKGAGDPVFAGTINESGTFEFEVTAAASSSTLARIIHAVEEAQATRAPTQGFVDRFAAVYTPAVFVIALAVALLGPWMLGWTWLQAVYKTLVLLVIACPCALVISTPVTIVSGLAAAARRGILIKGGIYLEEARKLKAIALDKTGTITEGKPRLVDWSVVDAGTDPAVAEHIAVVLASHSDHPVSKAIAAGLKPNSVEAWNFTAQSGRGVQAEVDGVTYVLGNHRLIEERGQCSPALEAQLKRHEEAGRTVTLLATPEQVIALFAVADTIKPSSREAVASLRALGITPVMLTGDNQATASAVAHEAGIEQARGNLLPEHKLEAIKALQREMGPTAMTGDGINDAPALAQADIGVAMGAAGTDTAMEAADVVVMNDDLRRIAETVRLSRSTHAVLWQNIALALGIKAVFLVLAVFGSATMWMAVFADMGASLLVVVNGLRLLRQRPE</sequence>
<dbReference type="SUPFAM" id="SSF81665">
    <property type="entry name" value="Calcium ATPase, transmembrane domain M"/>
    <property type="match status" value="1"/>
</dbReference>
<dbReference type="FunFam" id="2.70.150.10:FF:000020">
    <property type="entry name" value="Copper-exporting P-type ATPase A"/>
    <property type="match status" value="1"/>
</dbReference>
<feature type="transmembrane region" description="Helical" evidence="13">
    <location>
        <begin position="189"/>
        <end position="205"/>
    </location>
</feature>
<dbReference type="SUPFAM" id="SSF55008">
    <property type="entry name" value="HMA, heavy metal-associated domain"/>
    <property type="match status" value="1"/>
</dbReference>
<feature type="compositionally biased region" description="Basic and acidic residues" evidence="14">
    <location>
        <begin position="114"/>
        <end position="127"/>
    </location>
</feature>
<keyword evidence="4 13" id="KW-0812">Transmembrane</keyword>
<evidence type="ECO:0000256" key="4">
    <source>
        <dbReference type="ARBA" id="ARBA00022692"/>
    </source>
</evidence>
<keyword evidence="9 13" id="KW-1133">Transmembrane helix</keyword>
<name>A0A437JTT8_9BURK</name>
<keyword evidence="6 13" id="KW-0547">Nucleotide-binding</keyword>
<feature type="transmembrane region" description="Helical" evidence="13">
    <location>
        <begin position="359"/>
        <end position="382"/>
    </location>
</feature>
<comment type="similarity">
    <text evidence="2 13">Belongs to the cation transport ATPase (P-type) (TC 3.A.3) family. Type IB subfamily.</text>
</comment>
<keyword evidence="7 13" id="KW-0067">ATP-binding</keyword>
<keyword evidence="10 13" id="KW-0472">Membrane</keyword>
<dbReference type="InterPro" id="IPR036163">
    <property type="entry name" value="HMA_dom_sf"/>
</dbReference>
<dbReference type="InterPro" id="IPR023214">
    <property type="entry name" value="HAD_sf"/>
</dbReference>
<dbReference type="InterPro" id="IPR008250">
    <property type="entry name" value="ATPase_P-typ_transduc_dom_A_sf"/>
</dbReference>
<dbReference type="NCBIfam" id="TIGR01511">
    <property type="entry name" value="ATPase-IB1_Cu"/>
    <property type="match status" value="1"/>
</dbReference>
<dbReference type="PROSITE" id="PS00154">
    <property type="entry name" value="ATPASE_E1_E2"/>
    <property type="match status" value="1"/>
</dbReference>
<dbReference type="InterPro" id="IPR023299">
    <property type="entry name" value="ATPase_P-typ_cyto_dom_N"/>
</dbReference>
<evidence type="ECO:0000313" key="17">
    <source>
        <dbReference type="Proteomes" id="UP000288178"/>
    </source>
</evidence>
<dbReference type="SFLD" id="SFLDG00002">
    <property type="entry name" value="C1.7:_P-type_atpase_like"/>
    <property type="match status" value="1"/>
</dbReference>
<dbReference type="Pfam" id="PF00403">
    <property type="entry name" value="HMA"/>
    <property type="match status" value="1"/>
</dbReference>
<evidence type="ECO:0000256" key="9">
    <source>
        <dbReference type="ARBA" id="ARBA00022989"/>
    </source>
</evidence>
<feature type="transmembrane region" description="Helical" evidence="13">
    <location>
        <begin position="130"/>
        <end position="151"/>
    </location>
</feature>
<comment type="caution">
    <text evidence="16">The sequence shown here is derived from an EMBL/GenBank/DDBJ whole genome shotgun (WGS) entry which is preliminary data.</text>
</comment>
<dbReference type="Pfam" id="PF00122">
    <property type="entry name" value="E1-E2_ATPase"/>
    <property type="match status" value="1"/>
</dbReference>
<dbReference type="PRINTS" id="PR00119">
    <property type="entry name" value="CATATPASE"/>
</dbReference>
<dbReference type="GO" id="GO:0060003">
    <property type="term" value="P:copper ion export"/>
    <property type="evidence" value="ECO:0007669"/>
    <property type="project" value="UniProtKB-ARBA"/>
</dbReference>
<evidence type="ECO:0000256" key="3">
    <source>
        <dbReference type="ARBA" id="ARBA00022475"/>
    </source>
</evidence>
<dbReference type="InterPro" id="IPR006121">
    <property type="entry name" value="HMA_dom"/>
</dbReference>
<dbReference type="OrthoDB" id="8552908at2"/>
<dbReference type="AlphaFoldDB" id="A0A437JTT8"/>
<feature type="transmembrane region" description="Helical" evidence="13">
    <location>
        <begin position="157"/>
        <end position="177"/>
    </location>
</feature>
<dbReference type="GO" id="GO:0046872">
    <property type="term" value="F:metal ion binding"/>
    <property type="evidence" value="ECO:0007669"/>
    <property type="project" value="UniProtKB-KW"/>
</dbReference>
<comment type="subcellular location">
    <subcellularLocation>
        <location evidence="1">Cell membrane</location>
        <topology evidence="1">Multi-pass membrane protein</topology>
    </subcellularLocation>
</comment>
<dbReference type="NCBIfam" id="TIGR01494">
    <property type="entry name" value="ATPase_P-type"/>
    <property type="match status" value="1"/>
</dbReference>
<dbReference type="InterPro" id="IPR036412">
    <property type="entry name" value="HAD-like_sf"/>
</dbReference>
<evidence type="ECO:0000256" key="7">
    <source>
        <dbReference type="ARBA" id="ARBA00022840"/>
    </source>
</evidence>
<keyword evidence="5 13" id="KW-0479">Metal-binding</keyword>
<dbReference type="EMBL" id="SACT01000005">
    <property type="protein sequence ID" value="RVT50570.1"/>
    <property type="molecule type" value="Genomic_DNA"/>
</dbReference>
<evidence type="ECO:0000256" key="12">
    <source>
        <dbReference type="ARBA" id="ARBA00047308"/>
    </source>
</evidence>
<dbReference type="GO" id="GO:0016887">
    <property type="term" value="F:ATP hydrolysis activity"/>
    <property type="evidence" value="ECO:0007669"/>
    <property type="project" value="InterPro"/>
</dbReference>
<gene>
    <name evidence="16" type="ORF">ENE75_16375</name>
</gene>
<dbReference type="PANTHER" id="PTHR48085:SF5">
    <property type="entry name" value="CADMIUM_ZINC-TRANSPORTING ATPASE HMA4-RELATED"/>
    <property type="match status" value="1"/>
</dbReference>
<dbReference type="InterPro" id="IPR059000">
    <property type="entry name" value="ATPase_P-type_domA"/>
</dbReference>
<dbReference type="EC" id="7.2.2.12" evidence="11"/>
<feature type="transmembrane region" description="Helical" evidence="13">
    <location>
        <begin position="696"/>
        <end position="717"/>
    </location>
</feature>
<dbReference type="SUPFAM" id="SSF81653">
    <property type="entry name" value="Calcium ATPase, transduction domain A"/>
    <property type="match status" value="1"/>
</dbReference>
<keyword evidence="8" id="KW-1278">Translocase</keyword>
<evidence type="ECO:0000256" key="13">
    <source>
        <dbReference type="RuleBase" id="RU362081"/>
    </source>
</evidence>
<dbReference type="RefSeq" id="WP_128199386.1">
    <property type="nucleotide sequence ID" value="NZ_SACT01000005.1"/>
</dbReference>
<dbReference type="Proteomes" id="UP000288178">
    <property type="component" value="Unassembled WGS sequence"/>
</dbReference>
<feature type="region of interest" description="Disordered" evidence="14">
    <location>
        <begin position="104"/>
        <end position="127"/>
    </location>
</feature>
<dbReference type="InterPro" id="IPR051014">
    <property type="entry name" value="Cation_Transport_ATPase_IB"/>
</dbReference>
<evidence type="ECO:0000259" key="15">
    <source>
        <dbReference type="PROSITE" id="PS50846"/>
    </source>
</evidence>
<evidence type="ECO:0000256" key="14">
    <source>
        <dbReference type="SAM" id="MobiDB-lite"/>
    </source>
</evidence>
<dbReference type="InterPro" id="IPR023298">
    <property type="entry name" value="ATPase_P-typ_TM_dom_sf"/>
</dbReference>
<evidence type="ECO:0000256" key="5">
    <source>
        <dbReference type="ARBA" id="ARBA00022723"/>
    </source>
</evidence>
<evidence type="ECO:0000256" key="8">
    <source>
        <dbReference type="ARBA" id="ARBA00022967"/>
    </source>
</evidence>
<dbReference type="InterPro" id="IPR018303">
    <property type="entry name" value="ATPase_P-typ_P_site"/>
</dbReference>
<dbReference type="PANTHER" id="PTHR48085">
    <property type="entry name" value="CADMIUM/ZINC-TRANSPORTING ATPASE HMA2-RELATED"/>
    <property type="match status" value="1"/>
</dbReference>